<feature type="region of interest" description="Disordered" evidence="1">
    <location>
        <begin position="107"/>
        <end position="141"/>
    </location>
</feature>
<dbReference type="Proteomes" id="UP000184188">
    <property type="component" value="Unassembled WGS sequence"/>
</dbReference>
<dbReference type="GeneID" id="34612317"/>
<protein>
    <recommendedName>
        <fullName evidence="2">Methyltransferase type 11 domain-containing protein</fullName>
    </recommendedName>
</protein>
<evidence type="ECO:0000313" key="4">
    <source>
        <dbReference type="Proteomes" id="UP000184188"/>
    </source>
</evidence>
<feature type="region of interest" description="Disordered" evidence="1">
    <location>
        <begin position="63"/>
        <end position="86"/>
    </location>
</feature>
<feature type="region of interest" description="Disordered" evidence="1">
    <location>
        <begin position="196"/>
        <end position="221"/>
    </location>
</feature>
<dbReference type="VEuPathDB" id="FungiDB:ASPZODRAFT_152424"/>
<feature type="domain" description="Methyltransferase type 11" evidence="2">
    <location>
        <begin position="762"/>
        <end position="813"/>
    </location>
</feature>
<keyword evidence="4" id="KW-1185">Reference proteome</keyword>
<dbReference type="OrthoDB" id="10256176at2759"/>
<feature type="compositionally biased region" description="Polar residues" evidence="1">
    <location>
        <begin position="197"/>
        <end position="211"/>
    </location>
</feature>
<dbReference type="Gene3D" id="3.40.50.150">
    <property type="entry name" value="Vaccinia Virus protein VP39"/>
    <property type="match status" value="1"/>
</dbReference>
<evidence type="ECO:0000259" key="2">
    <source>
        <dbReference type="Pfam" id="PF08241"/>
    </source>
</evidence>
<name>A0A1L9SGH3_9EURO</name>
<dbReference type="Pfam" id="PF08241">
    <property type="entry name" value="Methyltransf_11"/>
    <property type="match status" value="1"/>
</dbReference>
<dbReference type="PANTHER" id="PTHR43591">
    <property type="entry name" value="METHYLTRANSFERASE"/>
    <property type="match status" value="1"/>
</dbReference>
<evidence type="ECO:0000313" key="3">
    <source>
        <dbReference type="EMBL" id="OJJ46228.1"/>
    </source>
</evidence>
<dbReference type="InterPro" id="IPR013216">
    <property type="entry name" value="Methyltransf_11"/>
</dbReference>
<organism evidence="3 4">
    <name type="scientific">Penicilliopsis zonata CBS 506.65</name>
    <dbReference type="NCBI Taxonomy" id="1073090"/>
    <lineage>
        <taxon>Eukaryota</taxon>
        <taxon>Fungi</taxon>
        <taxon>Dikarya</taxon>
        <taxon>Ascomycota</taxon>
        <taxon>Pezizomycotina</taxon>
        <taxon>Eurotiomycetes</taxon>
        <taxon>Eurotiomycetidae</taxon>
        <taxon>Eurotiales</taxon>
        <taxon>Aspergillaceae</taxon>
        <taxon>Penicilliopsis</taxon>
    </lineage>
</organism>
<dbReference type="EMBL" id="KV878343">
    <property type="protein sequence ID" value="OJJ46228.1"/>
    <property type="molecule type" value="Genomic_DNA"/>
</dbReference>
<accession>A0A1L9SGH3</accession>
<dbReference type="GO" id="GO:0008757">
    <property type="term" value="F:S-adenosylmethionine-dependent methyltransferase activity"/>
    <property type="evidence" value="ECO:0007669"/>
    <property type="project" value="InterPro"/>
</dbReference>
<dbReference type="STRING" id="1073090.A0A1L9SGH3"/>
<dbReference type="RefSeq" id="XP_022580738.1">
    <property type="nucleotide sequence ID" value="XM_022725853.1"/>
</dbReference>
<dbReference type="SUPFAM" id="SSF53335">
    <property type="entry name" value="S-adenosyl-L-methionine-dependent methyltransferases"/>
    <property type="match status" value="1"/>
</dbReference>
<gene>
    <name evidence="3" type="ORF">ASPZODRAFT_152424</name>
</gene>
<sequence>MSDLDRIMLPRCPPLRQARGTVLNTIIEDNRETQYSEKPEIKKPAVATVRQLLTLNTKNLPPSSTLTRFASPRSADTQSTSSDNEWEKRITHFDDLYDATDIELSPSDDCDSLTSSSRPGSLGSLITPLTRHSSSSIPGDKRLSLVIPSECSASSNLQHKTSPLPPPTPSKIPVSSEALSMIPVAVPALHAPPSLDGSLSSDQISNISTPMTPELHSENDWSLREVQVRSDLDDSRTEELSNPDASSDIQDIEITIESSEENWAHVLAMFPDIPNAPGVMNSEPEAPPLDEGVVLPENALSTLRCIQLDASPDPWSETSEKNNEMWQLQVEIDRRRRSTEEVPSASASSLSDYSFSSLSIPSPGGFFASLNARARHTWSFPHSNEVPSTATARNFYDVPWNQARGEIIEQVIECPQREDSDDEPTAKPPKATPLTAIRIPTDTEVQAVPAAMAPDSPASFFVNEIPKSSVVYEYDENYDEELKQRAVASLDRTSFWLTAQATYLAALRETNPINDISCEADQTGEIKEDKDESKRASSALSRKRSVRFADIVPEAIALGPSIFASKDSIYWRGFQAMCKESGNIDTFLHQHTRFEAIQSNRLGSAKLHRNCLQGKYEIVPYVRPPYKGPFSKAPRNSVIASTLVEKAEFARLEKEQAILAQLSQPMWAVDAFKFLYGGNLVPSPASKRLLKAKEPLGTPQNAGKRRIRVLDLGGQGACEWAWKLAHEYPNVKVYTVITKQQIVNQGIKGPANHRLVSVPRLWNLPFHDKHFDLISARSLHSLLKAEPPVGEQDDEYDLCLKECYRCLKPGGYLEFFVMDAAISQAGPYASATSIEFEFNLRTRGYDPNPTKKLLGRLRKSGFVNMKRAWLFLPVGVEASKTKVIRETPDPAVNDEVGDYEAVHGPVGSTTEIASLTGVLGGWIWEQWLLKLRVEMGHEEQHLLDGIGRVFAESRKNNAGWTCLSGWGMKPKKKKPVLIQPNQAR</sequence>
<reference evidence="4" key="1">
    <citation type="journal article" date="2017" name="Genome Biol.">
        <title>Comparative genomics reveals high biological diversity and specific adaptations in the industrially and medically important fungal genus Aspergillus.</title>
        <authorList>
            <person name="de Vries R.P."/>
            <person name="Riley R."/>
            <person name="Wiebenga A."/>
            <person name="Aguilar-Osorio G."/>
            <person name="Amillis S."/>
            <person name="Uchima C.A."/>
            <person name="Anderluh G."/>
            <person name="Asadollahi M."/>
            <person name="Askin M."/>
            <person name="Barry K."/>
            <person name="Battaglia E."/>
            <person name="Bayram O."/>
            <person name="Benocci T."/>
            <person name="Braus-Stromeyer S.A."/>
            <person name="Caldana C."/>
            <person name="Canovas D."/>
            <person name="Cerqueira G.C."/>
            <person name="Chen F."/>
            <person name="Chen W."/>
            <person name="Choi C."/>
            <person name="Clum A."/>
            <person name="Dos Santos R.A."/>
            <person name="Damasio A.R."/>
            <person name="Diallinas G."/>
            <person name="Emri T."/>
            <person name="Fekete E."/>
            <person name="Flipphi M."/>
            <person name="Freyberg S."/>
            <person name="Gallo A."/>
            <person name="Gournas C."/>
            <person name="Habgood R."/>
            <person name="Hainaut M."/>
            <person name="Harispe M.L."/>
            <person name="Henrissat B."/>
            <person name="Hilden K.S."/>
            <person name="Hope R."/>
            <person name="Hossain A."/>
            <person name="Karabika E."/>
            <person name="Karaffa L."/>
            <person name="Karanyi Z."/>
            <person name="Krasevec N."/>
            <person name="Kuo A."/>
            <person name="Kusch H."/>
            <person name="LaButti K."/>
            <person name="Lagendijk E.L."/>
            <person name="Lapidus A."/>
            <person name="Levasseur A."/>
            <person name="Lindquist E."/>
            <person name="Lipzen A."/>
            <person name="Logrieco A.F."/>
            <person name="MacCabe A."/>
            <person name="Maekelae M.R."/>
            <person name="Malavazi I."/>
            <person name="Melin P."/>
            <person name="Meyer V."/>
            <person name="Mielnichuk N."/>
            <person name="Miskei M."/>
            <person name="Molnar A.P."/>
            <person name="Mule G."/>
            <person name="Ngan C.Y."/>
            <person name="Orejas M."/>
            <person name="Orosz E."/>
            <person name="Ouedraogo J.P."/>
            <person name="Overkamp K.M."/>
            <person name="Park H.-S."/>
            <person name="Perrone G."/>
            <person name="Piumi F."/>
            <person name="Punt P.J."/>
            <person name="Ram A.F."/>
            <person name="Ramon A."/>
            <person name="Rauscher S."/>
            <person name="Record E."/>
            <person name="Riano-Pachon D.M."/>
            <person name="Robert V."/>
            <person name="Roehrig J."/>
            <person name="Ruller R."/>
            <person name="Salamov A."/>
            <person name="Salih N.S."/>
            <person name="Samson R.A."/>
            <person name="Sandor E."/>
            <person name="Sanguinetti M."/>
            <person name="Schuetze T."/>
            <person name="Sepcic K."/>
            <person name="Shelest E."/>
            <person name="Sherlock G."/>
            <person name="Sophianopoulou V."/>
            <person name="Squina F.M."/>
            <person name="Sun H."/>
            <person name="Susca A."/>
            <person name="Todd R.B."/>
            <person name="Tsang A."/>
            <person name="Unkles S.E."/>
            <person name="van de Wiele N."/>
            <person name="van Rossen-Uffink D."/>
            <person name="Oliveira J.V."/>
            <person name="Vesth T.C."/>
            <person name="Visser J."/>
            <person name="Yu J.-H."/>
            <person name="Zhou M."/>
            <person name="Andersen M.R."/>
            <person name="Archer D.B."/>
            <person name="Baker S.E."/>
            <person name="Benoit I."/>
            <person name="Brakhage A.A."/>
            <person name="Braus G.H."/>
            <person name="Fischer R."/>
            <person name="Frisvad J.C."/>
            <person name="Goldman G.H."/>
            <person name="Houbraken J."/>
            <person name="Oakley B."/>
            <person name="Pocsi I."/>
            <person name="Scazzocchio C."/>
            <person name="Seiboth B."/>
            <person name="vanKuyk P.A."/>
            <person name="Wortman J."/>
            <person name="Dyer P.S."/>
            <person name="Grigoriev I.V."/>
        </authorList>
    </citation>
    <scope>NUCLEOTIDE SEQUENCE [LARGE SCALE GENOMIC DNA]</scope>
    <source>
        <strain evidence="4">CBS 506.65</strain>
    </source>
</reference>
<evidence type="ECO:0000256" key="1">
    <source>
        <dbReference type="SAM" id="MobiDB-lite"/>
    </source>
</evidence>
<proteinExistence type="predicted"/>
<feature type="compositionally biased region" description="Polar residues" evidence="1">
    <location>
        <begin position="63"/>
        <end position="83"/>
    </location>
</feature>
<dbReference type="AlphaFoldDB" id="A0A1L9SGH3"/>
<dbReference type="InterPro" id="IPR029063">
    <property type="entry name" value="SAM-dependent_MTases_sf"/>
</dbReference>
<dbReference type="PANTHER" id="PTHR43591:SF105">
    <property type="entry name" value="METHYLTRANSFERASE DOMAIN-CONTAINING PROTEIN-RELATED"/>
    <property type="match status" value="1"/>
</dbReference>